<dbReference type="EMBL" id="CDMZ01000050">
    <property type="protein sequence ID" value="CEM05425.1"/>
    <property type="molecule type" value="Genomic_DNA"/>
</dbReference>
<dbReference type="VEuPathDB" id="CryptoDB:Cvel_14610"/>
<reference evidence="1" key="1">
    <citation type="submission" date="2014-11" db="EMBL/GenBank/DDBJ databases">
        <authorList>
            <person name="Otto D Thomas"/>
            <person name="Naeem Raeece"/>
        </authorList>
    </citation>
    <scope>NUCLEOTIDE SEQUENCE</scope>
</reference>
<evidence type="ECO:0000313" key="1">
    <source>
        <dbReference type="EMBL" id="CEM05425.1"/>
    </source>
</evidence>
<dbReference type="AlphaFoldDB" id="A0A0G4F1G6"/>
<protein>
    <submittedName>
        <fullName evidence="1">Uncharacterized protein</fullName>
    </submittedName>
</protein>
<organism evidence="1">
    <name type="scientific">Chromera velia CCMP2878</name>
    <dbReference type="NCBI Taxonomy" id="1169474"/>
    <lineage>
        <taxon>Eukaryota</taxon>
        <taxon>Sar</taxon>
        <taxon>Alveolata</taxon>
        <taxon>Colpodellida</taxon>
        <taxon>Chromeraceae</taxon>
        <taxon>Chromera</taxon>
    </lineage>
</organism>
<name>A0A0G4F1G6_9ALVE</name>
<proteinExistence type="predicted"/>
<accession>A0A0G4F1G6</accession>
<sequence length="140" mass="15583">MFWITITGEDGLITEEELNAPKWIDYVLQPQNAEERDSPFKTLPLDTPYIEVLGDGKCLYSCFANRLGGTLDSVLRSITDFIRTFDEKGTLVFGTPVRGEERERGDVTVCLLPSSCLPGLADILPVCLPPLPPSVLFCFR</sequence>
<gene>
    <name evidence="1" type="ORF">Cvel_14610</name>
</gene>